<evidence type="ECO:0000313" key="1">
    <source>
        <dbReference type="EMBL" id="EEV18428.1"/>
    </source>
</evidence>
<dbReference type="STRING" id="824.CGRAC_0224"/>
<dbReference type="AlphaFoldDB" id="C8PFG2"/>
<protein>
    <submittedName>
        <fullName evidence="1">Uncharacterized protein</fullName>
    </submittedName>
</protein>
<dbReference type="Proteomes" id="UP000005709">
    <property type="component" value="Unassembled WGS sequence"/>
</dbReference>
<name>C8PFG2_9BACT</name>
<reference evidence="1 2" key="1">
    <citation type="submission" date="2009-07" db="EMBL/GenBank/DDBJ databases">
        <authorList>
            <person name="Madupu R."/>
            <person name="Sebastian Y."/>
            <person name="Durkin A.S."/>
            <person name="Torralba M."/>
            <person name="Methe B."/>
            <person name="Sutton G.G."/>
            <person name="Strausberg R.L."/>
            <person name="Nelson K.E."/>
        </authorList>
    </citation>
    <scope>NUCLEOTIDE SEQUENCE [LARGE SCALE GENOMIC DNA]</scope>
    <source>
        <strain evidence="1 2">RM3268</strain>
    </source>
</reference>
<comment type="caution">
    <text evidence="1">The sequence shown here is derived from an EMBL/GenBank/DDBJ whole genome shotgun (WGS) entry which is preliminary data.</text>
</comment>
<sequence length="203" mass="23228">MSYKEKFINEILFQGRATPMQVKFLAEGALKNIADKDLGEFANFAFSLKTRYDNAIQTIINAANEYQRETTMRLLKRGCAFSDITTLKSFLEQYFKRKLIACGVYPFTCTSISMNEYGEFISDTTKKAISAADEVVFLTALLKEQYAIGEYRGELLAQNIEIAQRNKAERFKEAPKIENNKKPITSENLIRLEEKVKVRSNEA</sequence>
<organism evidence="1 2">
    <name type="scientific">Campylobacter gracilis RM3268</name>
    <dbReference type="NCBI Taxonomy" id="553220"/>
    <lineage>
        <taxon>Bacteria</taxon>
        <taxon>Pseudomonadati</taxon>
        <taxon>Campylobacterota</taxon>
        <taxon>Epsilonproteobacteria</taxon>
        <taxon>Campylobacterales</taxon>
        <taxon>Campylobacteraceae</taxon>
        <taxon>Campylobacter</taxon>
    </lineage>
</organism>
<dbReference type="OrthoDB" id="9983081at2"/>
<keyword evidence="2" id="KW-1185">Reference proteome</keyword>
<dbReference type="RefSeq" id="WP_005869988.1">
    <property type="nucleotide sequence ID" value="NZ_ACYG01000014.1"/>
</dbReference>
<proteinExistence type="predicted"/>
<dbReference type="EMBL" id="ACYG01000014">
    <property type="protein sequence ID" value="EEV18428.1"/>
    <property type="molecule type" value="Genomic_DNA"/>
</dbReference>
<accession>C8PFG2</accession>
<gene>
    <name evidence="1" type="ORF">CAMGR0001_2119</name>
</gene>
<evidence type="ECO:0000313" key="2">
    <source>
        <dbReference type="Proteomes" id="UP000005709"/>
    </source>
</evidence>